<proteinExistence type="predicted"/>
<evidence type="ECO:0000313" key="1">
    <source>
        <dbReference type="EMBL" id="KAA3160290.1"/>
    </source>
</evidence>
<keyword evidence="2" id="KW-1185">Reference proteome</keyword>
<accession>A0ABQ6S622</accession>
<reference evidence="1 2" key="1">
    <citation type="journal article" date="2019" name="Nat. Med.">
        <title>A library of human gut bacterial isolates paired with longitudinal multiomics data enables mechanistic microbiome research.</title>
        <authorList>
            <person name="Poyet M."/>
            <person name="Groussin M."/>
            <person name="Gibbons S.M."/>
            <person name="Avila-Pacheco J."/>
            <person name="Jiang X."/>
            <person name="Kearney S.M."/>
            <person name="Perrotta A.R."/>
            <person name="Berdy B."/>
            <person name="Zhao S."/>
            <person name="Lieberman T.D."/>
            <person name="Swanson P.K."/>
            <person name="Smith M."/>
            <person name="Roesemann S."/>
            <person name="Alexander J.E."/>
            <person name="Rich S.A."/>
            <person name="Livny J."/>
            <person name="Vlamakis H."/>
            <person name="Clish C."/>
            <person name="Bullock K."/>
            <person name="Deik A."/>
            <person name="Scott J."/>
            <person name="Pierce K.A."/>
            <person name="Xavier R.J."/>
            <person name="Alm E.J."/>
        </authorList>
    </citation>
    <scope>NUCLEOTIDE SEQUENCE [LARGE SCALE GENOMIC DNA]</scope>
    <source>
        <strain evidence="1 2">BIOML-A1</strain>
    </source>
</reference>
<comment type="caution">
    <text evidence="1">The sequence shown here is derived from an EMBL/GenBank/DDBJ whole genome shotgun (WGS) entry which is preliminary data.</text>
</comment>
<sequence length="204" mass="22685">MVAGSGLLSSNCSNDDLTVDRTVPDDVVATRSSAFHWTCPDSKCGFDLNAGWQSHCGRPGCKEEYSDSHGILILTFADYIKNTVGFDTGGGGGAGFDYNRIELPNGKFPKFAPEPWYETPCAMKYYNELRNSSQYRLTPGYAEAVEYAWYRTVRILYPKYHNSTTVEREYTRFLLNEGRNLTGFKGSGILDASEAAVKAFATCR</sequence>
<dbReference type="Proteomes" id="UP000324870">
    <property type="component" value="Unassembled WGS sequence"/>
</dbReference>
<dbReference type="EMBL" id="VVND01000003">
    <property type="protein sequence ID" value="KAA3160290.1"/>
    <property type="molecule type" value="Genomic_DNA"/>
</dbReference>
<name>A0ABQ6S622_9BACT</name>
<protein>
    <submittedName>
        <fullName evidence="1">Uncharacterized protein</fullName>
    </submittedName>
</protein>
<organism evidence="1 2">
    <name type="scientific">Alistipes finegoldii</name>
    <dbReference type="NCBI Taxonomy" id="214856"/>
    <lineage>
        <taxon>Bacteria</taxon>
        <taxon>Pseudomonadati</taxon>
        <taxon>Bacteroidota</taxon>
        <taxon>Bacteroidia</taxon>
        <taxon>Bacteroidales</taxon>
        <taxon>Rikenellaceae</taxon>
        <taxon>Alistipes</taxon>
    </lineage>
</organism>
<gene>
    <name evidence="1" type="ORF">F2A26_03515</name>
</gene>
<dbReference type="RefSeq" id="WP_014776246.1">
    <property type="nucleotide sequence ID" value="NZ_CAKMWW010000004.1"/>
</dbReference>
<evidence type="ECO:0000313" key="2">
    <source>
        <dbReference type="Proteomes" id="UP000324870"/>
    </source>
</evidence>